<evidence type="ECO:0000313" key="1">
    <source>
        <dbReference type="EMBL" id="KAG5463819.1"/>
    </source>
</evidence>
<organism evidence="1 2">
    <name type="scientific">Olpidium bornovanus</name>
    <dbReference type="NCBI Taxonomy" id="278681"/>
    <lineage>
        <taxon>Eukaryota</taxon>
        <taxon>Fungi</taxon>
        <taxon>Fungi incertae sedis</taxon>
        <taxon>Olpidiomycota</taxon>
        <taxon>Olpidiomycotina</taxon>
        <taxon>Olpidiomycetes</taxon>
        <taxon>Olpidiales</taxon>
        <taxon>Olpidiaceae</taxon>
        <taxon>Olpidium</taxon>
    </lineage>
</organism>
<dbReference type="AlphaFoldDB" id="A0A8H8A2F5"/>
<dbReference type="Gene3D" id="2.130.10.10">
    <property type="entry name" value="YVTN repeat-like/Quinoprotein amine dehydrogenase"/>
    <property type="match status" value="1"/>
</dbReference>
<proteinExistence type="predicted"/>
<comment type="caution">
    <text evidence="1">The sequence shown here is derived from an EMBL/GenBank/DDBJ whole genome shotgun (WGS) entry which is preliminary data.</text>
</comment>
<dbReference type="Proteomes" id="UP000673691">
    <property type="component" value="Unassembled WGS sequence"/>
</dbReference>
<sequence>MRNNNTMSRQVDIRTAVLADAGSRVALLPGARPQLLSAPSAVPPPQPGFTFHGHLEEVAAVCFAHGSRFLVSGLERARNDQQGPVSPPDGISRYSDASGNVFVWDMRTKRTTVRWKAHAKALLELAAVRVENDSSPTAPRGTPDELLFTYVGSEPPRSALGACLAAIGEELGRSDIFVD</sequence>
<protein>
    <submittedName>
        <fullName evidence="1">Uncharacterized protein</fullName>
    </submittedName>
</protein>
<accession>A0A8H8A2F5</accession>
<dbReference type="EMBL" id="JAEFCI010000013">
    <property type="protein sequence ID" value="KAG5463819.1"/>
    <property type="molecule type" value="Genomic_DNA"/>
</dbReference>
<name>A0A8H8A2F5_9FUNG</name>
<gene>
    <name evidence="1" type="ORF">BJ554DRAFT_2401</name>
</gene>
<keyword evidence="2" id="KW-1185">Reference proteome</keyword>
<reference evidence="1 2" key="1">
    <citation type="journal article" name="Sci. Rep.">
        <title>Genome-scale phylogenetic analyses confirm Olpidium as the closest living zoosporic fungus to the non-flagellated, terrestrial fungi.</title>
        <authorList>
            <person name="Chang Y."/>
            <person name="Rochon D."/>
            <person name="Sekimoto S."/>
            <person name="Wang Y."/>
            <person name="Chovatia M."/>
            <person name="Sandor L."/>
            <person name="Salamov A."/>
            <person name="Grigoriev I.V."/>
            <person name="Stajich J.E."/>
            <person name="Spatafora J.W."/>
        </authorList>
    </citation>
    <scope>NUCLEOTIDE SEQUENCE [LARGE SCALE GENOMIC DNA]</scope>
    <source>
        <strain evidence="1">S191</strain>
    </source>
</reference>
<evidence type="ECO:0000313" key="2">
    <source>
        <dbReference type="Proteomes" id="UP000673691"/>
    </source>
</evidence>
<dbReference type="InterPro" id="IPR015943">
    <property type="entry name" value="WD40/YVTN_repeat-like_dom_sf"/>
</dbReference>